<evidence type="ECO:0000313" key="3">
    <source>
        <dbReference type="WBParaSite" id="ASIM_0000805401-mRNA-1"/>
    </source>
</evidence>
<accession>A0A0M3JK81</accession>
<protein>
    <submittedName>
        <fullName evidence="3">Transposase</fullName>
    </submittedName>
</protein>
<evidence type="ECO:0000313" key="1">
    <source>
        <dbReference type="EMBL" id="VDK30119.1"/>
    </source>
</evidence>
<evidence type="ECO:0000313" key="2">
    <source>
        <dbReference type="Proteomes" id="UP000267096"/>
    </source>
</evidence>
<dbReference type="AlphaFoldDB" id="A0A0M3JK81"/>
<dbReference type="Proteomes" id="UP000267096">
    <property type="component" value="Unassembled WGS sequence"/>
</dbReference>
<dbReference type="WBParaSite" id="ASIM_0000805401-mRNA-1">
    <property type="protein sequence ID" value="ASIM_0000805401-mRNA-1"/>
    <property type="gene ID" value="ASIM_0000805401"/>
</dbReference>
<dbReference type="EMBL" id="UYRR01019784">
    <property type="protein sequence ID" value="VDK30119.1"/>
    <property type="molecule type" value="Genomic_DNA"/>
</dbReference>
<reference evidence="1 2" key="2">
    <citation type="submission" date="2018-11" db="EMBL/GenBank/DDBJ databases">
        <authorList>
            <consortium name="Pathogen Informatics"/>
        </authorList>
    </citation>
    <scope>NUCLEOTIDE SEQUENCE [LARGE SCALE GENOMIC DNA]</scope>
</reference>
<sequence length="99" mass="11274">MPSCKAASELCVLFSLTAREKADMQYRKKVLEYAHQHEKAADILKIKRYHVPDAKTKSIPTEYVEEDGEEATKGDGRRWEDDRLMAAIAKYGARDAAEK</sequence>
<organism evidence="3">
    <name type="scientific">Anisakis simplex</name>
    <name type="common">Herring worm</name>
    <dbReference type="NCBI Taxonomy" id="6269"/>
    <lineage>
        <taxon>Eukaryota</taxon>
        <taxon>Metazoa</taxon>
        <taxon>Ecdysozoa</taxon>
        <taxon>Nematoda</taxon>
        <taxon>Chromadorea</taxon>
        <taxon>Rhabditida</taxon>
        <taxon>Spirurina</taxon>
        <taxon>Ascaridomorpha</taxon>
        <taxon>Ascaridoidea</taxon>
        <taxon>Anisakidae</taxon>
        <taxon>Anisakis</taxon>
        <taxon>Anisakis simplex complex</taxon>
    </lineage>
</organism>
<gene>
    <name evidence="1" type="ORF">ASIM_LOCUS7813</name>
</gene>
<name>A0A0M3JK81_ANISI</name>
<keyword evidence="2" id="KW-1185">Reference proteome</keyword>
<dbReference type="OrthoDB" id="10253254at2759"/>
<proteinExistence type="predicted"/>
<reference evidence="3" key="1">
    <citation type="submission" date="2017-02" db="UniProtKB">
        <authorList>
            <consortium name="WormBaseParasite"/>
        </authorList>
    </citation>
    <scope>IDENTIFICATION</scope>
</reference>